<comment type="caution">
    <text evidence="2">The sequence shown here is derived from an EMBL/GenBank/DDBJ whole genome shotgun (WGS) entry which is preliminary data.</text>
</comment>
<evidence type="ECO:0000313" key="2">
    <source>
        <dbReference type="EMBL" id="OKL37220.1"/>
    </source>
</evidence>
<dbReference type="PROSITE" id="PS51257">
    <property type="entry name" value="PROKAR_LIPOPROTEIN"/>
    <property type="match status" value="1"/>
</dbReference>
<feature type="signal peptide" evidence="1">
    <location>
        <begin position="1"/>
        <end position="29"/>
    </location>
</feature>
<protein>
    <submittedName>
        <fullName evidence="2">Uncharacterized protein</fullName>
    </submittedName>
</protein>
<accession>A0A1Q5P4M1</accession>
<proteinExistence type="predicted"/>
<feature type="chain" id="PRO_5038587888" evidence="1">
    <location>
        <begin position="30"/>
        <end position="86"/>
    </location>
</feature>
<organism evidence="2 3">
    <name type="scientific">Domibacillus mangrovi</name>
    <dbReference type="NCBI Taxonomy" id="1714354"/>
    <lineage>
        <taxon>Bacteria</taxon>
        <taxon>Bacillati</taxon>
        <taxon>Bacillota</taxon>
        <taxon>Bacilli</taxon>
        <taxon>Bacillales</taxon>
        <taxon>Bacillaceae</taxon>
        <taxon>Domibacillus</taxon>
    </lineage>
</organism>
<keyword evidence="1" id="KW-0732">Signal</keyword>
<keyword evidence="3" id="KW-1185">Reference proteome</keyword>
<name>A0A1Q5P4M1_9BACI</name>
<dbReference type="RefSeq" id="WP_073711091.1">
    <property type="nucleotide sequence ID" value="NZ_MRWQ01000005.1"/>
</dbReference>
<reference evidence="2 3" key="1">
    <citation type="submission" date="2016-12" db="EMBL/GenBank/DDBJ databases">
        <title>Domibacillus sp. SAOS 44 whole genome sequencing.</title>
        <authorList>
            <person name="Verma A."/>
            <person name="Krishnamurthi S."/>
        </authorList>
    </citation>
    <scope>NUCLEOTIDE SEQUENCE [LARGE SCALE GENOMIC DNA]</scope>
    <source>
        <strain evidence="2 3">SAOS 44</strain>
    </source>
</reference>
<dbReference type="Proteomes" id="UP000186524">
    <property type="component" value="Unassembled WGS sequence"/>
</dbReference>
<dbReference type="EMBL" id="MRWQ01000005">
    <property type="protein sequence ID" value="OKL37220.1"/>
    <property type="molecule type" value="Genomic_DNA"/>
</dbReference>
<gene>
    <name evidence="2" type="ORF">BLL40_06485</name>
</gene>
<sequence length="86" mass="9622">MKKRAFPLITIKKFGLLSLPFTLLFMLLAACGRNSDDDATEMDDQEDEKSIAYHFIENGLITKTGTLELILTSSETSFSGVFFISH</sequence>
<evidence type="ECO:0000256" key="1">
    <source>
        <dbReference type="SAM" id="SignalP"/>
    </source>
</evidence>
<dbReference type="AlphaFoldDB" id="A0A1Q5P4M1"/>
<evidence type="ECO:0000313" key="3">
    <source>
        <dbReference type="Proteomes" id="UP000186524"/>
    </source>
</evidence>